<dbReference type="EMBL" id="ARZA01000066">
    <property type="protein sequence ID" value="EOD01295.1"/>
    <property type="molecule type" value="Genomic_DNA"/>
</dbReference>
<evidence type="ECO:0000256" key="3">
    <source>
        <dbReference type="ARBA" id="ARBA00022670"/>
    </source>
</evidence>
<dbReference type="GO" id="GO:0005886">
    <property type="term" value="C:plasma membrane"/>
    <property type="evidence" value="ECO:0007669"/>
    <property type="project" value="UniProtKB-SubCell"/>
</dbReference>
<evidence type="ECO:0000256" key="2">
    <source>
        <dbReference type="ARBA" id="ARBA00022475"/>
    </source>
</evidence>
<dbReference type="Pfam" id="PF01252">
    <property type="entry name" value="Peptidase_A8"/>
    <property type="match status" value="1"/>
</dbReference>
<evidence type="ECO:0000256" key="7">
    <source>
        <dbReference type="ARBA" id="ARBA00022989"/>
    </source>
</evidence>
<evidence type="ECO:0000256" key="4">
    <source>
        <dbReference type="ARBA" id="ARBA00022692"/>
    </source>
</evidence>
<accession>R1CG52</accession>
<name>R1CG52_9FIRM</name>
<evidence type="ECO:0000256" key="11">
    <source>
        <dbReference type="RuleBase" id="RU004181"/>
    </source>
</evidence>
<keyword evidence="12" id="KW-0449">Lipoprotein</keyword>
<proteinExistence type="inferred from homology"/>
<feature type="transmembrane region" description="Helical" evidence="9">
    <location>
        <begin position="82"/>
        <end position="100"/>
    </location>
</feature>
<dbReference type="UniPathway" id="UPA00665"/>
<feature type="active site" evidence="9">
    <location>
        <position position="110"/>
    </location>
</feature>
<dbReference type="InterPro" id="IPR001872">
    <property type="entry name" value="Peptidase_A8"/>
</dbReference>
<dbReference type="OrthoDB" id="9810259at2"/>
<keyword evidence="5 9" id="KW-0064">Aspartyl protease</keyword>
<feature type="transmembrane region" description="Helical" evidence="9">
    <location>
        <begin position="120"/>
        <end position="144"/>
    </location>
</feature>
<dbReference type="GO" id="GO:0006508">
    <property type="term" value="P:proteolysis"/>
    <property type="evidence" value="ECO:0007669"/>
    <property type="project" value="UniProtKB-KW"/>
</dbReference>
<gene>
    <name evidence="9" type="primary">lspA</name>
    <name evidence="12" type="ORF">L21TH_0649</name>
</gene>
<comment type="pathway">
    <text evidence="9">Protein modification; lipoprotein biosynthesis (signal peptide cleavage).</text>
</comment>
<evidence type="ECO:0000313" key="12">
    <source>
        <dbReference type="EMBL" id="EOD01295.1"/>
    </source>
</evidence>
<comment type="caution">
    <text evidence="12">The sequence shown here is derived from an EMBL/GenBank/DDBJ whole genome shotgun (WGS) entry which is preliminary data.</text>
</comment>
<evidence type="ECO:0000256" key="9">
    <source>
        <dbReference type="HAMAP-Rule" id="MF_00161"/>
    </source>
</evidence>
<dbReference type="PROSITE" id="PS00855">
    <property type="entry name" value="SPASE_II"/>
    <property type="match status" value="1"/>
</dbReference>
<dbReference type="Proteomes" id="UP000013378">
    <property type="component" value="Unassembled WGS sequence"/>
</dbReference>
<keyword evidence="2 9" id="KW-1003">Cell membrane</keyword>
<protein>
    <recommendedName>
        <fullName evidence="9">Lipoprotein signal peptidase</fullName>
        <ecNumber evidence="9">3.4.23.36</ecNumber>
    </recommendedName>
    <alternativeName>
        <fullName evidence="9">Prolipoprotein signal peptidase</fullName>
    </alternativeName>
    <alternativeName>
        <fullName evidence="9">Signal peptidase II</fullName>
        <shortName evidence="9">SPase II</shortName>
    </alternativeName>
</protein>
<keyword evidence="7 9" id="KW-1133">Transmembrane helix</keyword>
<dbReference type="PANTHER" id="PTHR33695:SF1">
    <property type="entry name" value="LIPOPROTEIN SIGNAL PEPTIDASE"/>
    <property type="match status" value="1"/>
</dbReference>
<feature type="transmembrane region" description="Helical" evidence="9">
    <location>
        <begin position="57"/>
        <end position="75"/>
    </location>
</feature>
<sequence>MLYIVTLLILITDQLTKYYADKLLKGNAPYVIINGFLQFNYVENVGAAFGILKNKQLFFIILTFIVLIGMVLFMIKNKRLNIYMRWGLVLIIAGAIGNLIDRIRLGYVIDFIDVKFGSFYDYPVFNIADCAIVIGTILVSYLVLFDKYETTGSEW</sequence>
<keyword evidence="4 9" id="KW-0812">Transmembrane</keyword>
<dbReference type="AlphaFoldDB" id="R1CG52"/>
<dbReference type="STRING" id="1304284.L21TH_0649"/>
<dbReference type="eggNOG" id="COG0597">
    <property type="taxonomic scope" value="Bacteria"/>
</dbReference>
<organism evidence="12 13">
    <name type="scientific">Caldisalinibacter kiritimatiensis</name>
    <dbReference type="NCBI Taxonomy" id="1304284"/>
    <lineage>
        <taxon>Bacteria</taxon>
        <taxon>Bacillati</taxon>
        <taxon>Bacillota</taxon>
        <taxon>Tissierellia</taxon>
        <taxon>Tissierellales</taxon>
        <taxon>Thermohalobacteraceae</taxon>
        <taxon>Caldisalinibacter</taxon>
    </lineage>
</organism>
<keyword evidence="6 9" id="KW-0378">Hydrolase</keyword>
<dbReference type="EC" id="3.4.23.36" evidence="9"/>
<evidence type="ECO:0000256" key="1">
    <source>
        <dbReference type="ARBA" id="ARBA00006139"/>
    </source>
</evidence>
<comment type="catalytic activity">
    <reaction evidence="9 10">
        <text>Release of signal peptides from bacterial membrane prolipoproteins. Hydrolyzes -Xaa-Yaa-Zaa-|-(S,diacylglyceryl)Cys-, in which Xaa is hydrophobic (preferably Leu), and Yaa (Ala or Ser) and Zaa (Gly or Ala) have small, neutral side chains.</text>
        <dbReference type="EC" id="3.4.23.36"/>
    </reaction>
</comment>
<comment type="function">
    <text evidence="9 10">This protein specifically catalyzes the removal of signal peptides from prolipoproteins.</text>
</comment>
<reference evidence="12 13" key="1">
    <citation type="journal article" date="2015" name="Geomicrobiol. J.">
        <title>Caldisalinibacter kiritimatiensis gen. nov., sp. nov., a moderately thermohalophilic thiosulfate-reducing bacterium from a hypersaline microbial mat.</title>
        <authorList>
            <person name="Ben Hania W."/>
            <person name="Joseph M."/>
            <person name="Fiebig A."/>
            <person name="Bunk B."/>
            <person name="Klenk H.-P."/>
            <person name="Fardeau M.-L."/>
            <person name="Spring S."/>
        </authorList>
    </citation>
    <scope>NUCLEOTIDE SEQUENCE [LARGE SCALE GENOMIC DNA]</scope>
    <source>
        <strain evidence="12 13">L21-TH-D2</strain>
    </source>
</reference>
<evidence type="ECO:0000313" key="13">
    <source>
        <dbReference type="Proteomes" id="UP000013378"/>
    </source>
</evidence>
<comment type="subcellular location">
    <subcellularLocation>
        <location evidence="9">Cell membrane</location>
        <topology evidence="9">Multi-pass membrane protein</topology>
    </subcellularLocation>
</comment>
<evidence type="ECO:0000256" key="10">
    <source>
        <dbReference type="RuleBase" id="RU000594"/>
    </source>
</evidence>
<dbReference type="NCBIfam" id="TIGR00077">
    <property type="entry name" value="lspA"/>
    <property type="match status" value="1"/>
</dbReference>
<keyword evidence="13" id="KW-1185">Reference proteome</keyword>
<evidence type="ECO:0000256" key="5">
    <source>
        <dbReference type="ARBA" id="ARBA00022750"/>
    </source>
</evidence>
<keyword evidence="8 9" id="KW-0472">Membrane</keyword>
<dbReference type="HAMAP" id="MF_00161">
    <property type="entry name" value="LspA"/>
    <property type="match status" value="1"/>
</dbReference>
<feature type="active site" evidence="9">
    <location>
        <position position="129"/>
    </location>
</feature>
<evidence type="ECO:0000256" key="6">
    <source>
        <dbReference type="ARBA" id="ARBA00022801"/>
    </source>
</evidence>
<keyword evidence="3 9" id="KW-0645">Protease</keyword>
<dbReference type="RefSeq" id="WP_006308888.1">
    <property type="nucleotide sequence ID" value="NZ_ARZA01000066.1"/>
</dbReference>
<dbReference type="PRINTS" id="PR00781">
    <property type="entry name" value="LIPOSIGPTASE"/>
</dbReference>
<dbReference type="PANTHER" id="PTHR33695">
    <property type="entry name" value="LIPOPROTEIN SIGNAL PEPTIDASE"/>
    <property type="match status" value="1"/>
</dbReference>
<comment type="similarity">
    <text evidence="1 9 11">Belongs to the peptidase A8 family.</text>
</comment>
<dbReference type="GO" id="GO:0004190">
    <property type="term" value="F:aspartic-type endopeptidase activity"/>
    <property type="evidence" value="ECO:0007669"/>
    <property type="project" value="UniProtKB-UniRule"/>
</dbReference>
<dbReference type="PATRIC" id="fig|1304284.3.peg.638"/>
<comment type="caution">
    <text evidence="9">Lacks conserved residue(s) required for the propagation of feature annotation.</text>
</comment>
<evidence type="ECO:0000256" key="8">
    <source>
        <dbReference type="ARBA" id="ARBA00023136"/>
    </source>
</evidence>